<name>A0ABN8PNG9_9CNID</name>
<evidence type="ECO:0000313" key="1">
    <source>
        <dbReference type="EMBL" id="CAH3147047.1"/>
    </source>
</evidence>
<proteinExistence type="predicted"/>
<sequence>MEISNMGPASGKSPLSTLSSIYFRPKVVLCAITATLKKENAVRTLCTERGSTHAEEITITALCTGRFCPMELPHKSSEAAKEIATAPLSDGQSANTRKRLTANCVVTATSATVSLRIPVAIRLA</sequence>
<dbReference type="EMBL" id="CALNXK010000080">
    <property type="protein sequence ID" value="CAH3147047.1"/>
    <property type="molecule type" value="Genomic_DNA"/>
</dbReference>
<accession>A0ABN8PNG9</accession>
<keyword evidence="2" id="KW-1185">Reference proteome</keyword>
<gene>
    <name evidence="1" type="ORF">PLOB_00045904</name>
</gene>
<comment type="caution">
    <text evidence="1">The sequence shown here is derived from an EMBL/GenBank/DDBJ whole genome shotgun (WGS) entry which is preliminary data.</text>
</comment>
<evidence type="ECO:0000313" key="2">
    <source>
        <dbReference type="Proteomes" id="UP001159405"/>
    </source>
</evidence>
<reference evidence="1 2" key="1">
    <citation type="submission" date="2022-05" db="EMBL/GenBank/DDBJ databases">
        <authorList>
            <consortium name="Genoscope - CEA"/>
            <person name="William W."/>
        </authorList>
    </citation>
    <scope>NUCLEOTIDE SEQUENCE [LARGE SCALE GENOMIC DNA]</scope>
</reference>
<dbReference type="Proteomes" id="UP001159405">
    <property type="component" value="Unassembled WGS sequence"/>
</dbReference>
<protein>
    <submittedName>
        <fullName evidence="1">Uncharacterized protein</fullName>
    </submittedName>
</protein>
<organism evidence="1 2">
    <name type="scientific">Porites lobata</name>
    <dbReference type="NCBI Taxonomy" id="104759"/>
    <lineage>
        <taxon>Eukaryota</taxon>
        <taxon>Metazoa</taxon>
        <taxon>Cnidaria</taxon>
        <taxon>Anthozoa</taxon>
        <taxon>Hexacorallia</taxon>
        <taxon>Scleractinia</taxon>
        <taxon>Fungiina</taxon>
        <taxon>Poritidae</taxon>
        <taxon>Porites</taxon>
    </lineage>
</organism>